<dbReference type="EMBL" id="LT554888">
    <property type="protein sequence ID" value="SAM08186.1"/>
    <property type="molecule type" value="Genomic_DNA"/>
</dbReference>
<gene>
    <name evidence="5" type="primary">ABSGL_13848.1 scaffold 14339</name>
</gene>
<dbReference type="FunCoup" id="A0A163K494">
    <property type="interactions" value="384"/>
</dbReference>
<dbReference type="GO" id="GO:0005484">
    <property type="term" value="F:SNAP receptor activity"/>
    <property type="evidence" value="ECO:0007669"/>
    <property type="project" value="TreeGrafter"/>
</dbReference>
<feature type="domain" description="T-SNARE coiled-coil homology" evidence="4">
    <location>
        <begin position="216"/>
        <end position="278"/>
    </location>
</feature>
<dbReference type="OMA" id="QPFLMEQ"/>
<organism evidence="5">
    <name type="scientific">Absidia glauca</name>
    <name type="common">Pin mould</name>
    <dbReference type="NCBI Taxonomy" id="4829"/>
    <lineage>
        <taxon>Eukaryota</taxon>
        <taxon>Fungi</taxon>
        <taxon>Fungi incertae sedis</taxon>
        <taxon>Mucoromycota</taxon>
        <taxon>Mucoromycotina</taxon>
        <taxon>Mucoromycetes</taxon>
        <taxon>Mucorales</taxon>
        <taxon>Cunninghamellaceae</taxon>
        <taxon>Absidia</taxon>
    </lineage>
</organism>
<dbReference type="InterPro" id="IPR006011">
    <property type="entry name" value="Syntaxin_N"/>
</dbReference>
<dbReference type="Pfam" id="PF14523">
    <property type="entry name" value="Syntaxin_2"/>
    <property type="match status" value="1"/>
</dbReference>
<dbReference type="SUPFAM" id="SSF47661">
    <property type="entry name" value="t-snare proteins"/>
    <property type="match status" value="1"/>
</dbReference>
<feature type="transmembrane region" description="Helical" evidence="3">
    <location>
        <begin position="290"/>
        <end position="310"/>
    </location>
</feature>
<evidence type="ECO:0000256" key="3">
    <source>
        <dbReference type="SAM" id="Phobius"/>
    </source>
</evidence>
<protein>
    <recommendedName>
        <fullName evidence="4">t-SNARE coiled-coil homology domain-containing protein</fullName>
    </recommendedName>
</protein>
<keyword evidence="3" id="KW-0812">Transmembrane</keyword>
<dbReference type="InterPro" id="IPR000727">
    <property type="entry name" value="T_SNARE_dom"/>
</dbReference>
<feature type="compositionally biased region" description="Low complexity" evidence="2">
    <location>
        <begin position="9"/>
        <end position="22"/>
    </location>
</feature>
<dbReference type="PANTHER" id="PTHR19957">
    <property type="entry name" value="SYNTAXIN"/>
    <property type="match status" value="1"/>
</dbReference>
<evidence type="ECO:0000313" key="5">
    <source>
        <dbReference type="EMBL" id="SAM08186.1"/>
    </source>
</evidence>
<dbReference type="SMART" id="SM00503">
    <property type="entry name" value="SynN"/>
    <property type="match status" value="1"/>
</dbReference>
<dbReference type="GO" id="GO:0000149">
    <property type="term" value="F:SNARE binding"/>
    <property type="evidence" value="ECO:0007669"/>
    <property type="project" value="TreeGrafter"/>
</dbReference>
<keyword evidence="3" id="KW-0472">Membrane</keyword>
<dbReference type="OrthoDB" id="364348at2759"/>
<dbReference type="GO" id="GO:0012505">
    <property type="term" value="C:endomembrane system"/>
    <property type="evidence" value="ECO:0007669"/>
    <property type="project" value="TreeGrafter"/>
</dbReference>
<name>A0A163K494_ABSGL</name>
<dbReference type="AlphaFoldDB" id="A0A163K494"/>
<dbReference type="GO" id="GO:0031201">
    <property type="term" value="C:SNARE complex"/>
    <property type="evidence" value="ECO:0007669"/>
    <property type="project" value="TreeGrafter"/>
</dbReference>
<dbReference type="Pfam" id="PF05739">
    <property type="entry name" value="SNARE"/>
    <property type="match status" value="1"/>
</dbReference>
<dbReference type="SMART" id="SM00397">
    <property type="entry name" value="t_SNARE"/>
    <property type="match status" value="1"/>
</dbReference>
<dbReference type="FunFam" id="1.20.5.110:FF:000059">
    <property type="entry name" value="Related to syntaxin 12"/>
    <property type="match status" value="1"/>
</dbReference>
<dbReference type="GO" id="GO:0006886">
    <property type="term" value="P:intracellular protein transport"/>
    <property type="evidence" value="ECO:0007669"/>
    <property type="project" value="TreeGrafter"/>
</dbReference>
<accession>A0A163K494</accession>
<dbReference type="GO" id="GO:0048278">
    <property type="term" value="P:vesicle docking"/>
    <property type="evidence" value="ECO:0007669"/>
    <property type="project" value="TreeGrafter"/>
</dbReference>
<dbReference type="PROSITE" id="PS50192">
    <property type="entry name" value="T_SNARE"/>
    <property type="match status" value="1"/>
</dbReference>
<evidence type="ECO:0000259" key="4">
    <source>
        <dbReference type="PROSITE" id="PS50192"/>
    </source>
</evidence>
<dbReference type="PANTHER" id="PTHR19957:SF38">
    <property type="entry name" value="LD27581P"/>
    <property type="match status" value="1"/>
</dbReference>
<dbReference type="InParanoid" id="A0A163K494"/>
<sequence>MSFNDLEQGHGSSRSSGNNRQGAIRLPGNMIHNTLHLRVGPCTKPSNVMPCVDDDNDDEKDYRALVQKVSQQVFRINGNITSLERLVNFLGGPRDTADVRTKLHDVTEDTRNLIKDATNDIKGLTRANPSRQRKLEQQKLSKDFQKVLGDFQKIQRVSVSKQREYLDKAKATTAMLQSQAAEEEDEGGLDDDTTYIDDTQRRIQLQTLDNEIEYNEGLITEREDEIMGIEQGITELNEIFRDLGTLVNEQDSGIQSIYGNVLNVSQNTRQAADELTTANRHQKNARKNMCCFFLIIAVVASVLALIIVVAK</sequence>
<keyword evidence="6" id="KW-1185">Reference proteome</keyword>
<dbReference type="InterPro" id="IPR010989">
    <property type="entry name" value="SNARE"/>
</dbReference>
<keyword evidence="3" id="KW-1133">Transmembrane helix</keyword>
<dbReference type="InterPro" id="IPR045242">
    <property type="entry name" value="Syntaxin"/>
</dbReference>
<proteinExistence type="inferred from homology"/>
<dbReference type="GO" id="GO:0006896">
    <property type="term" value="P:Golgi to vacuole transport"/>
    <property type="evidence" value="ECO:0007669"/>
    <property type="project" value="TreeGrafter"/>
</dbReference>
<dbReference type="Proteomes" id="UP000078561">
    <property type="component" value="Unassembled WGS sequence"/>
</dbReference>
<dbReference type="STRING" id="4829.A0A163K494"/>
<dbReference type="Gene3D" id="1.20.58.70">
    <property type="match status" value="1"/>
</dbReference>
<feature type="region of interest" description="Disordered" evidence="2">
    <location>
        <begin position="1"/>
        <end position="25"/>
    </location>
</feature>
<dbReference type="Gene3D" id="1.20.5.110">
    <property type="match status" value="1"/>
</dbReference>
<comment type="similarity">
    <text evidence="1">Belongs to the syntaxin family.</text>
</comment>
<dbReference type="CDD" id="cd15840">
    <property type="entry name" value="SNARE_Qa"/>
    <property type="match status" value="1"/>
</dbReference>
<evidence type="ECO:0000256" key="1">
    <source>
        <dbReference type="ARBA" id="ARBA00009063"/>
    </source>
</evidence>
<reference evidence="5" key="1">
    <citation type="submission" date="2016-04" db="EMBL/GenBank/DDBJ databases">
        <authorList>
            <person name="Evans L.H."/>
            <person name="Alamgir A."/>
            <person name="Owens N."/>
            <person name="Weber N.D."/>
            <person name="Virtaneva K."/>
            <person name="Barbian K."/>
            <person name="Babar A."/>
            <person name="Rosenke K."/>
        </authorList>
    </citation>
    <scope>NUCLEOTIDE SEQUENCE [LARGE SCALE GENOMIC DNA]</scope>
    <source>
        <strain evidence="5">CBS 101.48</strain>
    </source>
</reference>
<dbReference type="GO" id="GO:0006906">
    <property type="term" value="P:vesicle fusion"/>
    <property type="evidence" value="ECO:0007669"/>
    <property type="project" value="TreeGrafter"/>
</dbReference>
<evidence type="ECO:0000256" key="2">
    <source>
        <dbReference type="SAM" id="MobiDB-lite"/>
    </source>
</evidence>
<evidence type="ECO:0000313" key="6">
    <source>
        <dbReference type="Proteomes" id="UP000078561"/>
    </source>
</evidence>